<keyword evidence="4" id="KW-0496">Mitochondrion</keyword>
<dbReference type="Gene3D" id="3.30.479.20">
    <property type="entry name" value="Elongation factor Ts, dimerisation domain"/>
    <property type="match status" value="2"/>
</dbReference>
<evidence type="ECO:0000313" key="8">
    <source>
        <dbReference type="Proteomes" id="UP000271087"/>
    </source>
</evidence>
<dbReference type="Gene3D" id="1.10.8.10">
    <property type="entry name" value="DNA helicase RuvA subunit, C-terminal domain"/>
    <property type="match status" value="1"/>
</dbReference>
<dbReference type="PROSITE" id="PS01127">
    <property type="entry name" value="EF_TS_2"/>
    <property type="match status" value="1"/>
</dbReference>
<comment type="function">
    <text evidence="4 5">Associates with the EF-Tu.GDP complex and induces the exchange of GDP to GTP. It remains bound to the aminoacyl-tRNA.EF-Tu.GTP complex up to the GTP hydrolysis stage on the ribosome.</text>
</comment>
<dbReference type="HAMAP" id="MF_00050">
    <property type="entry name" value="EF_Ts"/>
    <property type="match status" value="1"/>
</dbReference>
<dbReference type="NCBIfam" id="TIGR00116">
    <property type="entry name" value="tsf"/>
    <property type="match status" value="1"/>
</dbReference>
<evidence type="ECO:0000256" key="4">
    <source>
        <dbReference type="HAMAP-Rule" id="MF_03135"/>
    </source>
</evidence>
<evidence type="ECO:0000313" key="7">
    <source>
        <dbReference type="EMBL" id="VDK78678.1"/>
    </source>
</evidence>
<evidence type="ECO:0000256" key="5">
    <source>
        <dbReference type="RuleBase" id="RU000642"/>
    </source>
</evidence>
<feature type="domain" description="Translation elongation factor EFTs/EF1B dimerisation" evidence="6">
    <location>
        <begin position="104"/>
        <end position="326"/>
    </location>
</feature>
<dbReference type="GO" id="GO:0070125">
    <property type="term" value="P:mitochondrial translational elongation"/>
    <property type="evidence" value="ECO:0007669"/>
    <property type="project" value="TreeGrafter"/>
</dbReference>
<protein>
    <recommendedName>
        <fullName evidence="4">Elongation factor Ts, mitochondrial</fullName>
        <shortName evidence="4">EF-Ts</shortName>
        <shortName evidence="4">EF-TsMt</shortName>
    </recommendedName>
</protein>
<comment type="subcellular location">
    <subcellularLocation>
        <location evidence="4">Mitochondrion</location>
    </subcellularLocation>
</comment>
<dbReference type="PANTHER" id="PTHR11741:SF0">
    <property type="entry name" value="ELONGATION FACTOR TS, MITOCHONDRIAL"/>
    <property type="match status" value="1"/>
</dbReference>
<dbReference type="GO" id="GO:0003746">
    <property type="term" value="F:translation elongation factor activity"/>
    <property type="evidence" value="ECO:0007669"/>
    <property type="project" value="UniProtKB-UniRule"/>
</dbReference>
<dbReference type="STRING" id="42157.A0A182EC76"/>
<dbReference type="WBParaSite" id="nOo.2.0.1.t05669-RA">
    <property type="protein sequence ID" value="nOo.2.0.1.t05669-RA"/>
    <property type="gene ID" value="nOo.2.0.1.g05669"/>
</dbReference>
<accession>A0A182EC76</accession>
<keyword evidence="3 4" id="KW-0648">Protein biosynthesis</keyword>
<gene>
    <name evidence="7" type="ORF">NOO_LOCUS5669</name>
</gene>
<dbReference type="SUPFAM" id="SSF46934">
    <property type="entry name" value="UBA-like"/>
    <property type="match status" value="1"/>
</dbReference>
<dbReference type="InterPro" id="IPR036402">
    <property type="entry name" value="EF-Ts_dimer_sf"/>
</dbReference>
<dbReference type="AlphaFoldDB" id="A0A182EC76"/>
<dbReference type="Pfam" id="PF25025">
    <property type="entry name" value="EF-Ts_N"/>
    <property type="match status" value="1"/>
</dbReference>
<dbReference type="InterPro" id="IPR001816">
    <property type="entry name" value="Transl_elong_EFTs/EF1B"/>
</dbReference>
<reference evidence="9" key="1">
    <citation type="submission" date="2016-06" db="UniProtKB">
        <authorList>
            <consortium name="WormBaseParasite"/>
        </authorList>
    </citation>
    <scope>IDENTIFICATION</scope>
</reference>
<reference evidence="7 8" key="2">
    <citation type="submission" date="2018-08" db="EMBL/GenBank/DDBJ databases">
        <authorList>
            <person name="Laetsch R D."/>
            <person name="Stevens L."/>
            <person name="Kumar S."/>
            <person name="Blaxter L. M."/>
        </authorList>
    </citation>
    <scope>NUCLEOTIDE SEQUENCE [LARGE SCALE GENOMIC DNA]</scope>
</reference>
<comment type="similarity">
    <text evidence="1 4 5">Belongs to the EF-Ts family.</text>
</comment>
<proteinExistence type="inferred from homology"/>
<dbReference type="GO" id="GO:0005739">
    <property type="term" value="C:mitochondrion"/>
    <property type="evidence" value="ECO:0007669"/>
    <property type="project" value="UniProtKB-SubCell"/>
</dbReference>
<name>A0A182EC76_ONCOC</name>
<sequence>MITSRQLIRLIVLKKCFNRLCSVTVVAPTSNNTKEALKELRKKTGYSYVNCRKALNKFGPDDLDEAIKWLKKRAIEEGWEKAAKLGDRPTRQGVVSVLVKNNKAAIVELNCETDFVSRNEHFKQLVENIVKAVLHAADHDQNGTVSDGFKLLNSNIDSLKTSENGNPVKHLITKAVGKLGENITLSRAQLILAPPDVQLFGYAHPKEGTNTVCMGRYVSVVGLKGSNKTNFPTEKLGQQLCQHIVGMRSLTLGTPLAAKKTTVVREEESLEDEINAYYDGEVTHIDENETQLLRQAFMLNPSQTVHEYVTGHGASIVDFYRTEMGENVSEEPIKS</sequence>
<evidence type="ECO:0000256" key="3">
    <source>
        <dbReference type="ARBA" id="ARBA00022917"/>
    </source>
</evidence>
<dbReference type="PANTHER" id="PTHR11741">
    <property type="entry name" value="ELONGATION FACTOR TS"/>
    <property type="match status" value="1"/>
</dbReference>
<evidence type="ECO:0000256" key="2">
    <source>
        <dbReference type="ARBA" id="ARBA00022768"/>
    </source>
</evidence>
<evidence type="ECO:0000259" key="6">
    <source>
        <dbReference type="Pfam" id="PF00889"/>
    </source>
</evidence>
<dbReference type="InterPro" id="IPR009060">
    <property type="entry name" value="UBA-like_sf"/>
</dbReference>
<organism evidence="9">
    <name type="scientific">Onchocerca ochengi</name>
    <name type="common">Filarial nematode worm</name>
    <dbReference type="NCBI Taxonomy" id="42157"/>
    <lineage>
        <taxon>Eukaryota</taxon>
        <taxon>Metazoa</taxon>
        <taxon>Ecdysozoa</taxon>
        <taxon>Nematoda</taxon>
        <taxon>Chromadorea</taxon>
        <taxon>Rhabditida</taxon>
        <taxon>Spirurina</taxon>
        <taxon>Spiruromorpha</taxon>
        <taxon>Filarioidea</taxon>
        <taxon>Onchocercidae</taxon>
        <taxon>Onchocerca</taxon>
    </lineage>
</organism>
<dbReference type="EMBL" id="UYRW01001569">
    <property type="protein sequence ID" value="VDK78678.1"/>
    <property type="molecule type" value="Genomic_DNA"/>
</dbReference>
<keyword evidence="2 4" id="KW-0251">Elongation factor</keyword>
<dbReference type="InterPro" id="IPR014039">
    <property type="entry name" value="Transl_elong_EFTs/EF1B_dimer"/>
</dbReference>
<evidence type="ECO:0000256" key="1">
    <source>
        <dbReference type="ARBA" id="ARBA00005532"/>
    </source>
</evidence>
<dbReference type="Pfam" id="PF00889">
    <property type="entry name" value="EF_TS"/>
    <property type="match status" value="1"/>
</dbReference>
<keyword evidence="8" id="KW-1185">Reference proteome</keyword>
<evidence type="ECO:0000313" key="9">
    <source>
        <dbReference type="WBParaSite" id="nOo.2.0.1.t05669-RA"/>
    </source>
</evidence>
<dbReference type="InterPro" id="IPR018101">
    <property type="entry name" value="Transl_elong_Ts_CS"/>
</dbReference>
<dbReference type="SUPFAM" id="SSF54713">
    <property type="entry name" value="Elongation factor Ts (EF-Ts), dimerisation domain"/>
    <property type="match status" value="1"/>
</dbReference>
<dbReference type="OrthoDB" id="277235at2759"/>
<dbReference type="Proteomes" id="UP000271087">
    <property type="component" value="Unassembled WGS sequence"/>
</dbReference>
<dbReference type="CDD" id="cd14275">
    <property type="entry name" value="UBA_EF-Ts"/>
    <property type="match status" value="1"/>
</dbReference>